<sequence>MDSFLEKFFSSIYMKQIEDDSTNMYQPIWQPYTYSVYVILVLGCTFVVACCLDGDQKTEEKFVNVVRGVLFDAGALTNGFARAVWMLIVGRILLGFILGCWEKGYSSSK</sequence>
<proteinExistence type="inferred from homology"/>
<comment type="caution">
    <text evidence="3">The sequence shown here is derived from an EMBL/GenBank/DDBJ whole genome shotgun (WGS) entry which is preliminary data.</text>
</comment>
<keyword evidence="2" id="KW-0472">Membrane</keyword>
<comment type="similarity">
    <text evidence="1">Belongs to the major facilitator superfamily. Phosphate:H(+) symporter (TC 2.A.1.9) family.</text>
</comment>
<gene>
    <name evidence="3" type="ORF">DH2020_027035</name>
</gene>
<evidence type="ECO:0000313" key="3">
    <source>
        <dbReference type="EMBL" id="KAK6139227.1"/>
    </source>
</evidence>
<name>A0ABR0VZ35_REHGL</name>
<dbReference type="Proteomes" id="UP001318860">
    <property type="component" value="Unassembled WGS sequence"/>
</dbReference>
<dbReference type="InterPro" id="IPR036259">
    <property type="entry name" value="MFS_trans_sf"/>
</dbReference>
<keyword evidence="2" id="KW-1133">Transmembrane helix</keyword>
<organism evidence="3 4">
    <name type="scientific">Rehmannia glutinosa</name>
    <name type="common">Chinese foxglove</name>
    <dbReference type="NCBI Taxonomy" id="99300"/>
    <lineage>
        <taxon>Eukaryota</taxon>
        <taxon>Viridiplantae</taxon>
        <taxon>Streptophyta</taxon>
        <taxon>Embryophyta</taxon>
        <taxon>Tracheophyta</taxon>
        <taxon>Spermatophyta</taxon>
        <taxon>Magnoliopsida</taxon>
        <taxon>eudicotyledons</taxon>
        <taxon>Gunneridae</taxon>
        <taxon>Pentapetalae</taxon>
        <taxon>asterids</taxon>
        <taxon>lamiids</taxon>
        <taxon>Lamiales</taxon>
        <taxon>Orobanchaceae</taxon>
        <taxon>Rehmannieae</taxon>
        <taxon>Rehmannia</taxon>
    </lineage>
</organism>
<evidence type="ECO:0000256" key="1">
    <source>
        <dbReference type="ARBA" id="ARBA00044504"/>
    </source>
</evidence>
<evidence type="ECO:0000256" key="2">
    <source>
        <dbReference type="SAM" id="Phobius"/>
    </source>
</evidence>
<accession>A0ABR0VZ35</accession>
<reference evidence="3 4" key="1">
    <citation type="journal article" date="2021" name="Comput. Struct. Biotechnol. J.">
        <title>De novo genome assembly of the potent medicinal plant Rehmannia glutinosa using nanopore technology.</title>
        <authorList>
            <person name="Ma L."/>
            <person name="Dong C."/>
            <person name="Song C."/>
            <person name="Wang X."/>
            <person name="Zheng X."/>
            <person name="Niu Y."/>
            <person name="Chen S."/>
            <person name="Feng W."/>
        </authorList>
    </citation>
    <scope>NUCLEOTIDE SEQUENCE [LARGE SCALE GENOMIC DNA]</scope>
    <source>
        <strain evidence="3">DH-2019</strain>
    </source>
</reference>
<feature type="transmembrane region" description="Helical" evidence="2">
    <location>
        <begin position="83"/>
        <end position="101"/>
    </location>
</feature>
<feature type="transmembrane region" description="Helical" evidence="2">
    <location>
        <begin position="34"/>
        <end position="52"/>
    </location>
</feature>
<dbReference type="EMBL" id="JABTTQ020000467">
    <property type="protein sequence ID" value="KAK6139227.1"/>
    <property type="molecule type" value="Genomic_DNA"/>
</dbReference>
<evidence type="ECO:0000313" key="4">
    <source>
        <dbReference type="Proteomes" id="UP001318860"/>
    </source>
</evidence>
<keyword evidence="2" id="KW-0812">Transmembrane</keyword>
<dbReference type="Gene3D" id="1.20.1250.20">
    <property type="entry name" value="MFS general substrate transporter like domains"/>
    <property type="match status" value="1"/>
</dbReference>
<keyword evidence="4" id="KW-1185">Reference proteome</keyword>
<protein>
    <submittedName>
        <fullName evidence="3">Uncharacterized protein</fullName>
    </submittedName>
</protein>